<name>A0A1B7TIM7_9ASCO</name>
<evidence type="ECO:0000313" key="2">
    <source>
        <dbReference type="EMBL" id="OBA28495.1"/>
    </source>
</evidence>
<dbReference type="GO" id="GO:0000432">
    <property type="term" value="P:positive regulation of transcription from RNA polymerase II promoter by glucose"/>
    <property type="evidence" value="ECO:0007669"/>
    <property type="project" value="TreeGrafter"/>
</dbReference>
<dbReference type="GO" id="GO:0005634">
    <property type="term" value="C:nucleus"/>
    <property type="evidence" value="ECO:0007669"/>
    <property type="project" value="TreeGrafter"/>
</dbReference>
<feature type="compositionally biased region" description="Low complexity" evidence="1">
    <location>
        <begin position="71"/>
        <end position="83"/>
    </location>
</feature>
<feature type="region of interest" description="Disordered" evidence="1">
    <location>
        <begin position="68"/>
        <end position="124"/>
    </location>
</feature>
<dbReference type="Pfam" id="PF10330">
    <property type="entry name" value="Stb3"/>
    <property type="match status" value="1"/>
</dbReference>
<proteinExistence type="predicted"/>
<evidence type="ECO:0000256" key="1">
    <source>
        <dbReference type="SAM" id="MobiDB-lite"/>
    </source>
</evidence>
<gene>
    <name evidence="2" type="ORF">HANVADRAFT_47175</name>
</gene>
<sequence length="365" mass="41413">MIKDILSNNNSNGNYTYHIRHITKCISMKCPDFDELSISKQRRVIMHILENETDLFEKVGWGLWRLKENGDNNSNNNNNNNIKINEDSFKKNSSEERMDSINKEDTIITSNNNNSNDTDNIKRQDNLNFNTFNYNKIHTINPTSANHNTNNNNSGVVRIRRRSSAAGNNESIIIKPNTNTMNNNDPKNSFMMPLFNSKDRTASISSTHNKKGVLLSTSSLTNINNINGNNKLIQLNKNKNISLKLNNNKYNENALESSDDDEEEEEEEDNGGGTDEEDWKTLGAENLLVNSNTTNHHLSTHNNNNNNNNNNYNNHSIKRESFSNKPHGGIVKTSHTHGNIHRTSSSSTKEENAAMLLIQLRRGSQ</sequence>
<dbReference type="PANTHER" id="PTHR28164:SF1">
    <property type="entry name" value="PROTEIN STB3"/>
    <property type="match status" value="1"/>
</dbReference>
<feature type="region of interest" description="Disordered" evidence="1">
    <location>
        <begin position="294"/>
        <end position="350"/>
    </location>
</feature>
<dbReference type="PANTHER" id="PTHR28164">
    <property type="entry name" value="PROTEIN STB3"/>
    <property type="match status" value="1"/>
</dbReference>
<feature type="compositionally biased region" description="Acidic residues" evidence="1">
    <location>
        <begin position="257"/>
        <end position="278"/>
    </location>
</feature>
<organism evidence="2 3">
    <name type="scientific">Hanseniaspora valbyensis NRRL Y-1626</name>
    <dbReference type="NCBI Taxonomy" id="766949"/>
    <lineage>
        <taxon>Eukaryota</taxon>
        <taxon>Fungi</taxon>
        <taxon>Dikarya</taxon>
        <taxon>Ascomycota</taxon>
        <taxon>Saccharomycotina</taxon>
        <taxon>Saccharomycetes</taxon>
        <taxon>Saccharomycodales</taxon>
        <taxon>Saccharomycodaceae</taxon>
        <taxon>Hanseniaspora</taxon>
    </lineage>
</organism>
<reference evidence="3" key="1">
    <citation type="journal article" date="2016" name="Proc. Natl. Acad. Sci. U.S.A.">
        <title>Comparative genomics of biotechnologically important yeasts.</title>
        <authorList>
            <person name="Riley R."/>
            <person name="Haridas S."/>
            <person name="Wolfe K.H."/>
            <person name="Lopes M.R."/>
            <person name="Hittinger C.T."/>
            <person name="Goeker M."/>
            <person name="Salamov A.A."/>
            <person name="Wisecaver J.H."/>
            <person name="Long T.M."/>
            <person name="Calvey C.H."/>
            <person name="Aerts A.L."/>
            <person name="Barry K.W."/>
            <person name="Choi C."/>
            <person name="Clum A."/>
            <person name="Coughlan A.Y."/>
            <person name="Deshpande S."/>
            <person name="Douglass A.P."/>
            <person name="Hanson S.J."/>
            <person name="Klenk H.-P."/>
            <person name="LaButti K.M."/>
            <person name="Lapidus A."/>
            <person name="Lindquist E.A."/>
            <person name="Lipzen A.M."/>
            <person name="Meier-Kolthoff J.P."/>
            <person name="Ohm R.A."/>
            <person name="Otillar R.P."/>
            <person name="Pangilinan J.L."/>
            <person name="Peng Y."/>
            <person name="Rokas A."/>
            <person name="Rosa C.A."/>
            <person name="Scheuner C."/>
            <person name="Sibirny A.A."/>
            <person name="Slot J.C."/>
            <person name="Stielow J.B."/>
            <person name="Sun H."/>
            <person name="Kurtzman C.P."/>
            <person name="Blackwell M."/>
            <person name="Grigoriev I.V."/>
            <person name="Jeffries T.W."/>
        </authorList>
    </citation>
    <scope>NUCLEOTIDE SEQUENCE [LARGE SCALE GENOMIC DNA]</scope>
    <source>
        <strain evidence="3">NRRL Y-1626</strain>
    </source>
</reference>
<dbReference type="OrthoDB" id="3972639at2759"/>
<protein>
    <submittedName>
        <fullName evidence="2">Uncharacterized protein</fullName>
    </submittedName>
</protein>
<dbReference type="InterPro" id="IPR018818">
    <property type="entry name" value="Stb3"/>
</dbReference>
<comment type="caution">
    <text evidence="2">The sequence shown here is derived from an EMBL/GenBank/DDBJ whole genome shotgun (WGS) entry which is preliminary data.</text>
</comment>
<feature type="compositionally biased region" description="Low complexity" evidence="1">
    <location>
        <begin position="294"/>
        <end position="315"/>
    </location>
</feature>
<feature type="compositionally biased region" description="Low complexity" evidence="1">
    <location>
        <begin position="107"/>
        <end position="118"/>
    </location>
</feature>
<dbReference type="AlphaFoldDB" id="A0A1B7TIM7"/>
<dbReference type="Proteomes" id="UP000092321">
    <property type="component" value="Unassembled WGS sequence"/>
</dbReference>
<keyword evidence="3" id="KW-1185">Reference proteome</keyword>
<evidence type="ECO:0000313" key="3">
    <source>
        <dbReference type="Proteomes" id="UP000092321"/>
    </source>
</evidence>
<dbReference type="EMBL" id="LXPE01000003">
    <property type="protein sequence ID" value="OBA28495.1"/>
    <property type="molecule type" value="Genomic_DNA"/>
</dbReference>
<accession>A0A1B7TIM7</accession>
<feature type="region of interest" description="Disordered" evidence="1">
    <location>
        <begin position="253"/>
        <end position="279"/>
    </location>
</feature>
<dbReference type="GO" id="GO:0043565">
    <property type="term" value="F:sequence-specific DNA binding"/>
    <property type="evidence" value="ECO:0007669"/>
    <property type="project" value="TreeGrafter"/>
</dbReference>
<feature type="compositionally biased region" description="Basic and acidic residues" evidence="1">
    <location>
        <begin position="84"/>
        <end position="106"/>
    </location>
</feature>